<keyword evidence="1" id="KW-0805">Transcription regulation</keyword>
<dbReference type="VEuPathDB" id="TrichDB:TRFO_12904"/>
<dbReference type="GO" id="GO:0003677">
    <property type="term" value="F:DNA binding"/>
    <property type="evidence" value="ECO:0007669"/>
    <property type="project" value="UniProtKB-KW"/>
</dbReference>
<dbReference type="InterPro" id="IPR003316">
    <property type="entry name" value="E2F_WHTH_DNA-bd_dom"/>
</dbReference>
<keyword evidence="1" id="KW-0539">Nucleus</keyword>
<evidence type="ECO:0000313" key="3">
    <source>
        <dbReference type="EMBL" id="OHT16823.1"/>
    </source>
</evidence>
<dbReference type="Gene3D" id="1.10.10.10">
    <property type="entry name" value="Winged helix-like DNA-binding domain superfamily/Winged helix DNA-binding domain"/>
    <property type="match status" value="1"/>
</dbReference>
<feature type="domain" description="E2F/DP family winged-helix DNA-binding" evidence="2">
    <location>
        <begin position="27"/>
        <end position="92"/>
    </location>
</feature>
<evidence type="ECO:0000313" key="4">
    <source>
        <dbReference type="Proteomes" id="UP000179807"/>
    </source>
</evidence>
<dbReference type="GO" id="GO:0005634">
    <property type="term" value="C:nucleus"/>
    <property type="evidence" value="ECO:0007669"/>
    <property type="project" value="UniProtKB-SubCell"/>
</dbReference>
<gene>
    <name evidence="3" type="ORF">TRFO_12904</name>
</gene>
<comment type="caution">
    <text evidence="3">The sequence shown here is derived from an EMBL/GenBank/DDBJ whole genome shotgun (WGS) entry which is preliminary data.</text>
</comment>
<dbReference type="Pfam" id="PF02319">
    <property type="entry name" value="WHD_E2F_TDP"/>
    <property type="match status" value="1"/>
</dbReference>
<dbReference type="SMART" id="SM01372">
    <property type="entry name" value="E2F_TDP"/>
    <property type="match status" value="1"/>
</dbReference>
<keyword evidence="4" id="KW-1185">Reference proteome</keyword>
<comment type="similarity">
    <text evidence="1">Belongs to the E2F/DP family.</text>
</comment>
<dbReference type="InterPro" id="IPR036390">
    <property type="entry name" value="WH_DNA-bd_sf"/>
</dbReference>
<evidence type="ECO:0000259" key="2">
    <source>
        <dbReference type="SMART" id="SM01372"/>
    </source>
</evidence>
<dbReference type="GeneID" id="94831622"/>
<dbReference type="Proteomes" id="UP000179807">
    <property type="component" value="Unassembled WGS sequence"/>
</dbReference>
<comment type="subcellular location">
    <subcellularLocation>
        <location evidence="1">Nucleus</location>
    </subcellularLocation>
</comment>
<dbReference type="GO" id="GO:0005667">
    <property type="term" value="C:transcription regulator complex"/>
    <property type="evidence" value="ECO:0007669"/>
    <property type="project" value="InterPro"/>
</dbReference>
<sequence length="254" mass="29898">MHSIVYQRPMHCSQFGQYYQYFNLYKNESPKLSTIFSDMIIMFEKTKPQNLTVMGIARNRNIQHRRLYDFFNLLSSLGVCKMIQKGQLSWIGMHEITSTLKEWYAEIEIMAINQTVSDIFSFESSPSLGTIAMKFIGLYLYLNIDALSVRQVLAIFHVGNNDRKSFERRVYLVISCLEIIGLMKRSHRGGQYILLIPRDEIIAYGWNSRKDYCFEKFPELMEGLLSNINYFNLEKVYALRYKIFLGMMKKSIDN</sequence>
<keyword evidence="1" id="KW-0238">DNA-binding</keyword>
<accession>A0A1J4KZZ0</accession>
<reference evidence="3" key="1">
    <citation type="submission" date="2016-10" db="EMBL/GenBank/DDBJ databases">
        <authorList>
            <person name="Benchimol M."/>
            <person name="Almeida L.G."/>
            <person name="Vasconcelos A.T."/>
            <person name="Perreira-Neves A."/>
            <person name="Rosa I.A."/>
            <person name="Tasca T."/>
            <person name="Bogo M.R."/>
            <person name="de Souza W."/>
        </authorList>
    </citation>
    <scope>NUCLEOTIDE SEQUENCE [LARGE SCALE GENOMIC DNA]</scope>
    <source>
        <strain evidence="3">K</strain>
    </source>
</reference>
<keyword evidence="1" id="KW-0804">Transcription</keyword>
<dbReference type="RefSeq" id="XP_068369959.1">
    <property type="nucleotide sequence ID" value="XM_068496918.1"/>
</dbReference>
<proteinExistence type="inferred from homology"/>
<name>A0A1J4KZZ0_9EUKA</name>
<dbReference type="GO" id="GO:0006355">
    <property type="term" value="P:regulation of DNA-templated transcription"/>
    <property type="evidence" value="ECO:0007669"/>
    <property type="project" value="InterPro"/>
</dbReference>
<dbReference type="InterPro" id="IPR036388">
    <property type="entry name" value="WH-like_DNA-bd_sf"/>
</dbReference>
<organism evidence="3 4">
    <name type="scientific">Tritrichomonas foetus</name>
    <dbReference type="NCBI Taxonomy" id="1144522"/>
    <lineage>
        <taxon>Eukaryota</taxon>
        <taxon>Metamonada</taxon>
        <taxon>Parabasalia</taxon>
        <taxon>Tritrichomonadida</taxon>
        <taxon>Tritrichomonadidae</taxon>
        <taxon>Tritrichomonas</taxon>
    </lineage>
</organism>
<dbReference type="EMBL" id="MLAK01000068">
    <property type="protein sequence ID" value="OHT16823.1"/>
    <property type="molecule type" value="Genomic_DNA"/>
</dbReference>
<evidence type="ECO:0000256" key="1">
    <source>
        <dbReference type="RuleBase" id="RU003796"/>
    </source>
</evidence>
<protein>
    <recommendedName>
        <fullName evidence="2">E2F/DP family winged-helix DNA-binding domain-containing protein</fullName>
    </recommendedName>
</protein>
<dbReference type="SUPFAM" id="SSF46785">
    <property type="entry name" value="Winged helix' DNA-binding domain"/>
    <property type="match status" value="1"/>
</dbReference>
<dbReference type="AlphaFoldDB" id="A0A1J4KZZ0"/>